<dbReference type="AlphaFoldDB" id="A0A4R0RSU2"/>
<sequence>MTTPNEPSTSTATPKSRFKEHLSIFIPPLNFPVETSRFSPESPPEPARTLSTWTNSTTVMRSPISTSKDRDIEAQRSTSPRSVSTSSTKLKDRFTRLWFDVRTMGRDKEPELVPIQPAELPPWSPLHVEKRSTGACCVDCPCRKNKNKKRKRSLRDRILIYVLIIVILYLLGDSIFLNVRVTNMAAAPSPSLAPSNATASTSTVLSADAQQCLSQYNVNAPSDPSGYPCSSCLPVLQGVPTNFSDGNVQDAQQIQNAIQFCGLRSIFETSDSDGQSSLKSGNWVNDVKFCAWSGVSCDGSGRVSSLTLTFPAVPALIPNEVGALTGLQSLHVIGNSAIPAGALPNNFTSLASLGTIHLESTAITALPDIFGSFNKLATLELIKNSKMGNTLPNSLTGLSLQNLVVNGQALNNPLSDLTTSSTLQSSMKVLDLSSTSLSGIVPTTISSFTSLVELHLDDNNLAGPLPPTFPSTLASFSMSNNTGLGGSNTASFCSLPKLQNCDMQNTGLTASGGCGVCTF</sequence>
<evidence type="ECO:0000313" key="5">
    <source>
        <dbReference type="Proteomes" id="UP000292702"/>
    </source>
</evidence>
<comment type="caution">
    <text evidence="4">The sequence shown here is derived from an EMBL/GenBank/DDBJ whole genome shotgun (WGS) entry which is preliminary data.</text>
</comment>
<dbReference type="PANTHER" id="PTHR48060">
    <property type="entry name" value="DNA DAMAGE-REPAIR/TOLERATION PROTEIN DRT100"/>
    <property type="match status" value="1"/>
</dbReference>
<feature type="transmembrane region" description="Helical" evidence="3">
    <location>
        <begin position="158"/>
        <end position="177"/>
    </location>
</feature>
<name>A0A4R0RSU2_9APHY</name>
<keyword evidence="3" id="KW-0812">Transmembrane</keyword>
<feature type="compositionally biased region" description="Polar residues" evidence="2">
    <location>
        <begin position="49"/>
        <end position="66"/>
    </location>
</feature>
<evidence type="ECO:0000313" key="4">
    <source>
        <dbReference type="EMBL" id="TCD65564.1"/>
    </source>
</evidence>
<dbReference type="STRING" id="92696.A0A4R0RSU2"/>
<dbReference type="PANTHER" id="PTHR48060:SF21">
    <property type="entry name" value="L DOMAIN-LIKE PROTEIN"/>
    <property type="match status" value="1"/>
</dbReference>
<protein>
    <recommendedName>
        <fullName evidence="6">Leucine-rich repeat-containing N-terminal plant-type domain-containing protein</fullName>
    </recommendedName>
</protein>
<evidence type="ECO:0000256" key="1">
    <source>
        <dbReference type="ARBA" id="ARBA00022729"/>
    </source>
</evidence>
<evidence type="ECO:0008006" key="6">
    <source>
        <dbReference type="Google" id="ProtNLM"/>
    </source>
</evidence>
<dbReference type="InterPro" id="IPR032675">
    <property type="entry name" value="LRR_dom_sf"/>
</dbReference>
<feature type="compositionally biased region" description="Polar residues" evidence="2">
    <location>
        <begin position="1"/>
        <end position="14"/>
    </location>
</feature>
<dbReference type="Gene3D" id="3.80.10.10">
    <property type="entry name" value="Ribonuclease Inhibitor"/>
    <property type="match status" value="1"/>
</dbReference>
<feature type="region of interest" description="Disordered" evidence="2">
    <location>
        <begin position="35"/>
        <end position="88"/>
    </location>
</feature>
<feature type="region of interest" description="Disordered" evidence="2">
    <location>
        <begin position="1"/>
        <end position="20"/>
    </location>
</feature>
<proteinExistence type="predicted"/>
<reference evidence="4 5" key="1">
    <citation type="submission" date="2018-11" db="EMBL/GenBank/DDBJ databases">
        <title>Genome assembly of Steccherinum ochraceum LE-BIN_3174, the white-rot fungus of the Steccherinaceae family (The Residual Polyporoid clade, Polyporales, Basidiomycota).</title>
        <authorList>
            <person name="Fedorova T.V."/>
            <person name="Glazunova O.A."/>
            <person name="Landesman E.O."/>
            <person name="Moiseenko K.V."/>
            <person name="Psurtseva N.V."/>
            <person name="Savinova O.S."/>
            <person name="Shakhova N.V."/>
            <person name="Tyazhelova T.V."/>
            <person name="Vasina D.V."/>
        </authorList>
    </citation>
    <scope>NUCLEOTIDE SEQUENCE [LARGE SCALE GENOMIC DNA]</scope>
    <source>
        <strain evidence="4 5">LE-BIN_3174</strain>
    </source>
</reference>
<evidence type="ECO:0000256" key="2">
    <source>
        <dbReference type="SAM" id="MobiDB-lite"/>
    </source>
</evidence>
<dbReference type="OrthoDB" id="676979at2759"/>
<dbReference type="SUPFAM" id="SSF52058">
    <property type="entry name" value="L domain-like"/>
    <property type="match status" value="1"/>
</dbReference>
<dbReference type="EMBL" id="RWJN01000174">
    <property type="protein sequence ID" value="TCD65564.1"/>
    <property type="molecule type" value="Genomic_DNA"/>
</dbReference>
<dbReference type="InterPro" id="IPR053211">
    <property type="entry name" value="DNA_repair-toleration"/>
</dbReference>
<evidence type="ECO:0000256" key="3">
    <source>
        <dbReference type="SAM" id="Phobius"/>
    </source>
</evidence>
<keyword evidence="5" id="KW-1185">Reference proteome</keyword>
<feature type="compositionally biased region" description="Low complexity" evidence="2">
    <location>
        <begin position="76"/>
        <end position="88"/>
    </location>
</feature>
<accession>A0A4R0RSU2</accession>
<keyword evidence="3" id="KW-1133">Transmembrane helix</keyword>
<organism evidence="4 5">
    <name type="scientific">Steccherinum ochraceum</name>
    <dbReference type="NCBI Taxonomy" id="92696"/>
    <lineage>
        <taxon>Eukaryota</taxon>
        <taxon>Fungi</taxon>
        <taxon>Dikarya</taxon>
        <taxon>Basidiomycota</taxon>
        <taxon>Agaricomycotina</taxon>
        <taxon>Agaricomycetes</taxon>
        <taxon>Polyporales</taxon>
        <taxon>Steccherinaceae</taxon>
        <taxon>Steccherinum</taxon>
    </lineage>
</organism>
<gene>
    <name evidence="4" type="ORF">EIP91_002484</name>
</gene>
<dbReference type="Proteomes" id="UP000292702">
    <property type="component" value="Unassembled WGS sequence"/>
</dbReference>
<keyword evidence="3" id="KW-0472">Membrane</keyword>
<keyword evidence="1" id="KW-0732">Signal</keyword>